<reference evidence="2 3" key="1">
    <citation type="journal article" date="2019" name="Emerg. Microbes Infect.">
        <title>Comprehensive subspecies identification of 175 nontuberculous mycobacteria species based on 7547 genomic profiles.</title>
        <authorList>
            <person name="Matsumoto Y."/>
            <person name="Kinjo T."/>
            <person name="Motooka D."/>
            <person name="Nabeya D."/>
            <person name="Jung N."/>
            <person name="Uechi K."/>
            <person name="Horii T."/>
            <person name="Iida T."/>
            <person name="Fujita J."/>
            <person name="Nakamura S."/>
        </authorList>
    </citation>
    <scope>NUCLEOTIDE SEQUENCE [LARGE SCALE GENOMIC DNA]</scope>
    <source>
        <strain evidence="2 3">JCM 16367</strain>
    </source>
</reference>
<evidence type="ECO:0000313" key="2">
    <source>
        <dbReference type="EMBL" id="BBY06483.1"/>
    </source>
</evidence>
<organism evidence="2 3">
    <name type="scientific">Mycobacterium noviomagense</name>
    <dbReference type="NCBI Taxonomy" id="459858"/>
    <lineage>
        <taxon>Bacteria</taxon>
        <taxon>Bacillati</taxon>
        <taxon>Actinomycetota</taxon>
        <taxon>Actinomycetes</taxon>
        <taxon>Mycobacteriales</taxon>
        <taxon>Mycobacteriaceae</taxon>
        <taxon>Mycobacterium</taxon>
    </lineage>
</organism>
<protein>
    <submittedName>
        <fullName evidence="2">Uncharacterized protein</fullName>
    </submittedName>
</protein>
<feature type="compositionally biased region" description="Polar residues" evidence="1">
    <location>
        <begin position="1"/>
        <end position="18"/>
    </location>
</feature>
<evidence type="ECO:0000256" key="1">
    <source>
        <dbReference type="SAM" id="MobiDB-lite"/>
    </source>
</evidence>
<evidence type="ECO:0000313" key="3">
    <source>
        <dbReference type="Proteomes" id="UP000466894"/>
    </source>
</evidence>
<dbReference type="Proteomes" id="UP000466894">
    <property type="component" value="Chromosome"/>
</dbReference>
<dbReference type="EMBL" id="AP022583">
    <property type="protein sequence ID" value="BBY06483.1"/>
    <property type="molecule type" value="Genomic_DNA"/>
</dbReference>
<gene>
    <name evidence="2" type="ORF">MNVI_18010</name>
</gene>
<feature type="compositionally biased region" description="Basic residues" evidence="1">
    <location>
        <begin position="24"/>
        <end position="45"/>
    </location>
</feature>
<feature type="compositionally biased region" description="Low complexity" evidence="1">
    <location>
        <begin position="64"/>
        <end position="74"/>
    </location>
</feature>
<proteinExistence type="predicted"/>
<dbReference type="AlphaFoldDB" id="A0A7I7PCZ3"/>
<feature type="region of interest" description="Disordered" evidence="1">
    <location>
        <begin position="1"/>
        <end position="77"/>
    </location>
</feature>
<sequence length="118" mass="13413">MSESLATAAISRSTSTLNEEAYRKSRRQPARRDPRHLHRGRRPNRHLLAGRNPRPQPPRRRPSELPSSEHLSSRQLHCPRRLEQAALVEEAWAAVKEAHYPDNMAVSGNRLNKTLGSA</sequence>
<dbReference type="KEGG" id="mnv:MNVI_18010"/>
<name>A0A7I7PCZ3_9MYCO</name>
<accession>A0A7I7PCZ3</accession>